<dbReference type="PROSITE" id="PS51257">
    <property type="entry name" value="PROKAR_LIPOPROTEIN"/>
    <property type="match status" value="1"/>
</dbReference>
<dbReference type="InterPro" id="IPR000914">
    <property type="entry name" value="SBP_5_dom"/>
</dbReference>
<dbReference type="OrthoDB" id="9803988at2"/>
<evidence type="ECO:0000256" key="3">
    <source>
        <dbReference type="ARBA" id="ARBA00022448"/>
    </source>
</evidence>
<keyword evidence="3" id="KW-0813">Transport</keyword>
<dbReference type="EMBL" id="WTYS01000001">
    <property type="protein sequence ID" value="MXO55486.1"/>
    <property type="molecule type" value="Genomic_DNA"/>
</dbReference>
<dbReference type="SUPFAM" id="SSF53850">
    <property type="entry name" value="Periplasmic binding protein-like II"/>
    <property type="match status" value="1"/>
</dbReference>
<gene>
    <name evidence="7" type="ORF">GRI36_01190</name>
</gene>
<dbReference type="GO" id="GO:0015833">
    <property type="term" value="P:peptide transport"/>
    <property type="evidence" value="ECO:0007669"/>
    <property type="project" value="TreeGrafter"/>
</dbReference>
<comment type="similarity">
    <text evidence="2">Belongs to the bacterial solute-binding protein 5 family.</text>
</comment>
<dbReference type="RefSeq" id="WP_160596804.1">
    <property type="nucleotide sequence ID" value="NZ_WTYS01000001.1"/>
</dbReference>
<evidence type="ECO:0000256" key="1">
    <source>
        <dbReference type="ARBA" id="ARBA00004418"/>
    </source>
</evidence>
<dbReference type="Gene3D" id="3.40.190.10">
    <property type="entry name" value="Periplasmic binding protein-like II"/>
    <property type="match status" value="1"/>
</dbReference>
<dbReference type="PANTHER" id="PTHR30290">
    <property type="entry name" value="PERIPLASMIC BINDING COMPONENT OF ABC TRANSPORTER"/>
    <property type="match status" value="1"/>
</dbReference>
<name>A0A6I4SJY4_9SPHN</name>
<evidence type="ECO:0000256" key="4">
    <source>
        <dbReference type="ARBA" id="ARBA00022729"/>
    </source>
</evidence>
<feature type="chain" id="PRO_5026248006" evidence="5">
    <location>
        <begin position="19"/>
        <end position="491"/>
    </location>
</feature>
<evidence type="ECO:0000313" key="8">
    <source>
        <dbReference type="Proteomes" id="UP000468943"/>
    </source>
</evidence>
<keyword evidence="4 5" id="KW-0732">Signal</keyword>
<evidence type="ECO:0000256" key="2">
    <source>
        <dbReference type="ARBA" id="ARBA00005695"/>
    </source>
</evidence>
<dbReference type="GO" id="GO:0030313">
    <property type="term" value="C:cell envelope"/>
    <property type="evidence" value="ECO:0007669"/>
    <property type="project" value="UniProtKB-SubCell"/>
</dbReference>
<dbReference type="PANTHER" id="PTHR30290:SF10">
    <property type="entry name" value="PERIPLASMIC OLIGOPEPTIDE-BINDING PROTEIN-RELATED"/>
    <property type="match status" value="1"/>
</dbReference>
<comment type="subcellular location">
    <subcellularLocation>
        <location evidence="1">Periplasm</location>
    </subcellularLocation>
</comment>
<dbReference type="AlphaFoldDB" id="A0A6I4SJY4"/>
<accession>A0A6I4SJY4</accession>
<dbReference type="InterPro" id="IPR039424">
    <property type="entry name" value="SBP_5"/>
</dbReference>
<dbReference type="Gene3D" id="3.90.76.10">
    <property type="entry name" value="Dipeptide-binding Protein, Domain 1"/>
    <property type="match status" value="1"/>
</dbReference>
<sequence>MARLGTILLTMISAVALAGCSGSTDDKVTRVAFIGNSSDIEEDGVRLSVAAQHLRAATAEGLVALNERGEIVPALAERWIITDDGMSYIFRLRSADWPDGTPLTGANVRAALERNFKQLDGTSLGLDLDIISDTRAMTGRVIEIRLKSPMPQFLQLLAQPELGLRRNGKGTGPMVSEIEGGQAILDVMVDGRSGLESIEDRKGSYRQIAVISAPADEATKSFQNDEADVVFNGRLLSLPLAATGPLTRGTVRLDIVVGLLGLQISNSNGLLASPARREALTKAIDRETLLESFAVGGWVPASQIVPAGLPSEPISVTVPWAETPILDRQADARRQINAWKNGEGRGQAKLTISLPRMAGSNLFFVALKEDFEAIGITLERVGPDDPSDLKLVDRIARYGDARWFLNQFNCSLKRGLCSARADALVGAAVAESDPVERSQLLAAAERALLEENVYIPLGAPVRWSLISGGVDGFIENPSGMHPLFPMALRPI</sequence>
<keyword evidence="8" id="KW-1185">Reference proteome</keyword>
<evidence type="ECO:0000256" key="5">
    <source>
        <dbReference type="SAM" id="SignalP"/>
    </source>
</evidence>
<feature type="domain" description="Solute-binding protein family 5" evidence="6">
    <location>
        <begin position="70"/>
        <end position="380"/>
    </location>
</feature>
<feature type="signal peptide" evidence="5">
    <location>
        <begin position="1"/>
        <end position="18"/>
    </location>
</feature>
<comment type="caution">
    <text evidence="7">The sequence shown here is derived from an EMBL/GenBank/DDBJ whole genome shotgun (WGS) entry which is preliminary data.</text>
</comment>
<dbReference type="GO" id="GO:1904680">
    <property type="term" value="F:peptide transmembrane transporter activity"/>
    <property type="evidence" value="ECO:0007669"/>
    <property type="project" value="TreeGrafter"/>
</dbReference>
<protein>
    <submittedName>
        <fullName evidence="7">Peptide ABC transporter substrate-binding protein</fullName>
    </submittedName>
</protein>
<dbReference type="Gene3D" id="3.10.105.10">
    <property type="entry name" value="Dipeptide-binding Protein, Domain 3"/>
    <property type="match status" value="1"/>
</dbReference>
<evidence type="ECO:0000313" key="7">
    <source>
        <dbReference type="EMBL" id="MXO55486.1"/>
    </source>
</evidence>
<reference evidence="7 8" key="1">
    <citation type="submission" date="2019-12" db="EMBL/GenBank/DDBJ databases">
        <title>Genomic-based taxomic classification of the family Erythrobacteraceae.</title>
        <authorList>
            <person name="Xu L."/>
        </authorList>
    </citation>
    <scope>NUCLEOTIDE SEQUENCE [LARGE SCALE GENOMIC DNA]</scope>
    <source>
        <strain evidence="7 8">JCM 17802</strain>
    </source>
</reference>
<evidence type="ECO:0000259" key="6">
    <source>
        <dbReference type="Pfam" id="PF00496"/>
    </source>
</evidence>
<dbReference type="Proteomes" id="UP000468943">
    <property type="component" value="Unassembled WGS sequence"/>
</dbReference>
<dbReference type="Pfam" id="PF00496">
    <property type="entry name" value="SBP_bac_5"/>
    <property type="match status" value="1"/>
</dbReference>
<organism evidence="7 8">
    <name type="scientific">Pontixanthobacter gangjinensis</name>
    <dbReference type="NCBI Taxonomy" id="1028742"/>
    <lineage>
        <taxon>Bacteria</taxon>
        <taxon>Pseudomonadati</taxon>
        <taxon>Pseudomonadota</taxon>
        <taxon>Alphaproteobacteria</taxon>
        <taxon>Sphingomonadales</taxon>
        <taxon>Erythrobacteraceae</taxon>
        <taxon>Pontixanthobacter</taxon>
    </lineage>
</organism>
<proteinExistence type="inferred from homology"/>